<dbReference type="RefSeq" id="WP_084261410.1">
    <property type="nucleotide sequence ID" value="NZ_LRMV01000095.1"/>
</dbReference>
<feature type="domain" description="Cysteine-rich CPCC" evidence="2">
    <location>
        <begin position="37"/>
        <end position="112"/>
    </location>
</feature>
<accession>A0A1C5KCL8</accession>
<dbReference type="AlphaFoldDB" id="A0A1C5KCL8"/>
<reference evidence="4" key="1">
    <citation type="submission" date="2016-06" db="EMBL/GenBank/DDBJ databases">
        <authorList>
            <person name="Varghese N."/>
            <person name="Submissions Spin"/>
        </authorList>
    </citation>
    <scope>NUCLEOTIDE SEQUENCE [LARGE SCALE GENOMIC DNA]</scope>
    <source>
        <strain evidence="4">DSM 44983</strain>
    </source>
</reference>
<keyword evidence="4" id="KW-1185">Reference proteome</keyword>
<sequence>MITVWAVLVAASCGRLDVVARHDEGTFVDRGPAAGLYACPCCGYLTLGERGCFEICDVCFWEDDGQDDQDADRVRGGPNRDLSLLDARRNFAVHAAADPRDRRHVRPPLPEEYPPGAVPPDGTGSSST</sequence>
<evidence type="ECO:0000313" key="4">
    <source>
        <dbReference type="Proteomes" id="UP000198226"/>
    </source>
</evidence>
<protein>
    <submittedName>
        <fullName evidence="3">Cysteine-rich CPCC</fullName>
    </submittedName>
</protein>
<dbReference type="Pfam" id="PF14206">
    <property type="entry name" value="Cys_rich_CPCC"/>
    <property type="match status" value="1"/>
</dbReference>
<dbReference type="Proteomes" id="UP000198226">
    <property type="component" value="Chromosome I"/>
</dbReference>
<organism evidence="3 4">
    <name type="scientific">Micromonospora rifamycinica</name>
    <dbReference type="NCBI Taxonomy" id="291594"/>
    <lineage>
        <taxon>Bacteria</taxon>
        <taxon>Bacillati</taxon>
        <taxon>Actinomycetota</taxon>
        <taxon>Actinomycetes</taxon>
        <taxon>Micromonosporales</taxon>
        <taxon>Micromonosporaceae</taxon>
        <taxon>Micromonospora</taxon>
    </lineage>
</organism>
<name>A0A1C5KCL8_9ACTN</name>
<evidence type="ECO:0000259" key="2">
    <source>
        <dbReference type="Pfam" id="PF14206"/>
    </source>
</evidence>
<proteinExistence type="predicted"/>
<dbReference type="EMBL" id="LT607752">
    <property type="protein sequence ID" value="SCG80361.1"/>
    <property type="molecule type" value="Genomic_DNA"/>
</dbReference>
<feature type="compositionally biased region" description="Pro residues" evidence="1">
    <location>
        <begin position="107"/>
        <end position="118"/>
    </location>
</feature>
<dbReference type="OrthoDB" id="1456570at2"/>
<gene>
    <name evidence="3" type="ORF">GA0070623_5019</name>
</gene>
<evidence type="ECO:0000256" key="1">
    <source>
        <dbReference type="SAM" id="MobiDB-lite"/>
    </source>
</evidence>
<evidence type="ECO:0000313" key="3">
    <source>
        <dbReference type="EMBL" id="SCG80361.1"/>
    </source>
</evidence>
<feature type="region of interest" description="Disordered" evidence="1">
    <location>
        <begin position="96"/>
        <end position="128"/>
    </location>
</feature>
<dbReference type="InterPro" id="IPR025983">
    <property type="entry name" value="Cys_rich_CPCC"/>
</dbReference>